<evidence type="ECO:0000256" key="4">
    <source>
        <dbReference type="ARBA" id="ARBA00022777"/>
    </source>
</evidence>
<evidence type="ECO:0000313" key="8">
    <source>
        <dbReference type="Proteomes" id="UP000298127"/>
    </source>
</evidence>
<dbReference type="GO" id="GO:0005524">
    <property type="term" value="F:ATP binding"/>
    <property type="evidence" value="ECO:0007669"/>
    <property type="project" value="UniProtKB-KW"/>
</dbReference>
<proteinExistence type="inferred from homology"/>
<dbReference type="Proteomes" id="UP000298127">
    <property type="component" value="Unassembled WGS sequence"/>
</dbReference>
<keyword evidence="2" id="KW-0808">Transferase</keyword>
<sequence length="333" mass="33360">MAGVVEPGGVAAPAAASAVLTLGEGLGVLRTREIGSLAHLGDLAVGTGGAEGNVAIGLARLGTPVTWLGRVGDDGLGRRIVRELRAEGVTVVAPVDTMAATGLLIKESPSAGRTAVTYYRAGSAGSRLSPSDLDAVDIADFALLHITGITPALSPTARATIDAVLDRATDAGIPVSFDVNHRSALWAGTGDGEASETYRSLAARSSIVFAGADEAALVTGLAPGDPEALARALAALGPAEVVVKLGERGAVALRDGELTGRAAVAVPVVDTVGAGDAFVAGYLAELLRGGSVADRLDLAVRTGAAACLHPGDWEGFPSRTELERPDGADPVSR</sequence>
<dbReference type="CDD" id="cd01166">
    <property type="entry name" value="KdgK"/>
    <property type="match status" value="1"/>
</dbReference>
<dbReference type="InterPro" id="IPR011611">
    <property type="entry name" value="PfkB_dom"/>
</dbReference>
<evidence type="ECO:0000256" key="1">
    <source>
        <dbReference type="ARBA" id="ARBA00010688"/>
    </source>
</evidence>
<gene>
    <name evidence="7" type="ORF">E4M00_09400</name>
</gene>
<dbReference type="PANTHER" id="PTHR43085">
    <property type="entry name" value="HEXOKINASE FAMILY MEMBER"/>
    <property type="match status" value="1"/>
</dbReference>
<feature type="domain" description="Carbohydrate kinase PfkB" evidence="6">
    <location>
        <begin position="37"/>
        <end position="314"/>
    </location>
</feature>
<evidence type="ECO:0000259" key="6">
    <source>
        <dbReference type="Pfam" id="PF00294"/>
    </source>
</evidence>
<keyword evidence="5" id="KW-0067">ATP-binding</keyword>
<keyword evidence="3" id="KW-0547">Nucleotide-binding</keyword>
<dbReference type="PROSITE" id="PS00584">
    <property type="entry name" value="PFKB_KINASES_2"/>
    <property type="match status" value="1"/>
</dbReference>
<dbReference type="EMBL" id="SPQZ01000003">
    <property type="protein sequence ID" value="TFV98224.1"/>
    <property type="molecule type" value="Genomic_DNA"/>
</dbReference>
<comment type="caution">
    <text evidence="7">The sequence shown here is derived from an EMBL/GenBank/DDBJ whole genome shotgun (WGS) entry which is preliminary data.</text>
</comment>
<name>A0A4Y9R0E3_9MICO</name>
<dbReference type="SUPFAM" id="SSF53613">
    <property type="entry name" value="Ribokinase-like"/>
    <property type="match status" value="1"/>
</dbReference>
<evidence type="ECO:0000256" key="5">
    <source>
        <dbReference type="ARBA" id="ARBA00022840"/>
    </source>
</evidence>
<evidence type="ECO:0000313" key="7">
    <source>
        <dbReference type="EMBL" id="TFV98224.1"/>
    </source>
</evidence>
<dbReference type="RefSeq" id="WP_135120224.1">
    <property type="nucleotide sequence ID" value="NZ_SPQZ01000003.1"/>
</dbReference>
<reference evidence="7 8" key="1">
    <citation type="journal article" date="2018" name="J. Microbiol.">
        <title>Leifsonia flava sp. nov., a novel actinobacterium isolated from the rhizosphere of Aquilegia viridiflora.</title>
        <authorList>
            <person name="Cai Y."/>
            <person name="Tao W.Z."/>
            <person name="Ma Y.J."/>
            <person name="Cheng J."/>
            <person name="Zhang M.Y."/>
            <person name="Zhang Y.X."/>
        </authorList>
    </citation>
    <scope>NUCLEOTIDE SEQUENCE [LARGE SCALE GENOMIC DNA]</scope>
    <source>
        <strain evidence="7 8">SYP-B2174</strain>
    </source>
</reference>
<dbReference type="InterPro" id="IPR029056">
    <property type="entry name" value="Ribokinase-like"/>
</dbReference>
<dbReference type="Pfam" id="PF00294">
    <property type="entry name" value="PfkB"/>
    <property type="match status" value="1"/>
</dbReference>
<keyword evidence="8" id="KW-1185">Reference proteome</keyword>
<organism evidence="7 8">
    <name type="scientific">Orlajensenia leifsoniae</name>
    <dbReference type="NCBI Taxonomy" id="2561933"/>
    <lineage>
        <taxon>Bacteria</taxon>
        <taxon>Bacillati</taxon>
        <taxon>Actinomycetota</taxon>
        <taxon>Actinomycetes</taxon>
        <taxon>Micrococcales</taxon>
        <taxon>Microbacteriaceae</taxon>
        <taxon>Orlajensenia</taxon>
    </lineage>
</organism>
<dbReference type="PANTHER" id="PTHR43085:SF1">
    <property type="entry name" value="PSEUDOURIDINE KINASE-RELATED"/>
    <property type="match status" value="1"/>
</dbReference>
<comment type="similarity">
    <text evidence="1">Belongs to the carbohydrate kinase PfkB family.</text>
</comment>
<dbReference type="InterPro" id="IPR050306">
    <property type="entry name" value="PfkB_Carbo_kinase"/>
</dbReference>
<keyword evidence="4 7" id="KW-0418">Kinase</keyword>
<dbReference type="AlphaFoldDB" id="A0A4Y9R0E3"/>
<protein>
    <submittedName>
        <fullName evidence="7">Sugar kinase</fullName>
    </submittedName>
</protein>
<evidence type="ECO:0000256" key="3">
    <source>
        <dbReference type="ARBA" id="ARBA00022741"/>
    </source>
</evidence>
<evidence type="ECO:0000256" key="2">
    <source>
        <dbReference type="ARBA" id="ARBA00022679"/>
    </source>
</evidence>
<accession>A0A4Y9R0E3</accession>
<dbReference type="InterPro" id="IPR002173">
    <property type="entry name" value="Carboh/pur_kinase_PfkB_CS"/>
</dbReference>
<dbReference type="GO" id="GO:0016301">
    <property type="term" value="F:kinase activity"/>
    <property type="evidence" value="ECO:0007669"/>
    <property type="project" value="UniProtKB-KW"/>
</dbReference>
<dbReference type="Gene3D" id="3.40.1190.20">
    <property type="match status" value="1"/>
</dbReference>